<dbReference type="EMBL" id="BMAT01009164">
    <property type="protein sequence ID" value="GFS00052.1"/>
    <property type="molecule type" value="Genomic_DNA"/>
</dbReference>
<dbReference type="Proteomes" id="UP000762676">
    <property type="component" value="Unassembled WGS sequence"/>
</dbReference>
<accession>A0AAV4HS92</accession>
<name>A0AAV4HS92_9GAST</name>
<feature type="compositionally biased region" description="Low complexity" evidence="1">
    <location>
        <begin position="89"/>
        <end position="101"/>
    </location>
</feature>
<feature type="region of interest" description="Disordered" evidence="1">
    <location>
        <begin position="1"/>
        <end position="133"/>
    </location>
</feature>
<proteinExistence type="predicted"/>
<evidence type="ECO:0000313" key="2">
    <source>
        <dbReference type="EMBL" id="GFS00052.1"/>
    </source>
</evidence>
<dbReference type="AlphaFoldDB" id="A0AAV4HS92"/>
<protein>
    <submittedName>
        <fullName evidence="2">Uncharacterized protein</fullName>
    </submittedName>
</protein>
<comment type="caution">
    <text evidence="2">The sequence shown here is derived from an EMBL/GenBank/DDBJ whole genome shotgun (WGS) entry which is preliminary data.</text>
</comment>
<evidence type="ECO:0000313" key="3">
    <source>
        <dbReference type="Proteomes" id="UP000762676"/>
    </source>
</evidence>
<feature type="compositionally biased region" description="Polar residues" evidence="1">
    <location>
        <begin position="21"/>
        <end position="30"/>
    </location>
</feature>
<sequence>MRIGTTTERASGGPGDPIASALSSVSSGDTRTAKDLRDNLPSQQLRNRPEFQGGLRGEFQRPPETTPRHDSSGQGLAGQGGVSAGTRPAASQAGGSRAARSVVTAQRSPAEGGAGSKPSSIRNSNPDREGEVV</sequence>
<keyword evidence="3" id="KW-1185">Reference proteome</keyword>
<evidence type="ECO:0000256" key="1">
    <source>
        <dbReference type="SAM" id="MobiDB-lite"/>
    </source>
</evidence>
<gene>
    <name evidence="2" type="ORF">ElyMa_004544100</name>
</gene>
<organism evidence="2 3">
    <name type="scientific">Elysia marginata</name>
    <dbReference type="NCBI Taxonomy" id="1093978"/>
    <lineage>
        <taxon>Eukaryota</taxon>
        <taxon>Metazoa</taxon>
        <taxon>Spiralia</taxon>
        <taxon>Lophotrochozoa</taxon>
        <taxon>Mollusca</taxon>
        <taxon>Gastropoda</taxon>
        <taxon>Heterobranchia</taxon>
        <taxon>Euthyneura</taxon>
        <taxon>Panpulmonata</taxon>
        <taxon>Sacoglossa</taxon>
        <taxon>Placobranchoidea</taxon>
        <taxon>Plakobranchidae</taxon>
        <taxon>Elysia</taxon>
    </lineage>
</organism>
<reference evidence="2 3" key="1">
    <citation type="journal article" date="2021" name="Elife">
        <title>Chloroplast acquisition without the gene transfer in kleptoplastic sea slugs, Plakobranchus ocellatus.</title>
        <authorList>
            <person name="Maeda T."/>
            <person name="Takahashi S."/>
            <person name="Yoshida T."/>
            <person name="Shimamura S."/>
            <person name="Takaki Y."/>
            <person name="Nagai Y."/>
            <person name="Toyoda A."/>
            <person name="Suzuki Y."/>
            <person name="Arimoto A."/>
            <person name="Ishii H."/>
            <person name="Satoh N."/>
            <person name="Nishiyama T."/>
            <person name="Hasebe M."/>
            <person name="Maruyama T."/>
            <person name="Minagawa J."/>
            <person name="Obokata J."/>
            <person name="Shigenobu S."/>
        </authorList>
    </citation>
    <scope>NUCLEOTIDE SEQUENCE [LARGE SCALE GENOMIC DNA]</scope>
</reference>
<feature type="compositionally biased region" description="Basic and acidic residues" evidence="1">
    <location>
        <begin position="58"/>
        <end position="71"/>
    </location>
</feature>